<proteinExistence type="predicted"/>
<organism evidence="3">
    <name type="scientific">Hellea balneolensis</name>
    <dbReference type="NCBI Taxonomy" id="287478"/>
    <lineage>
        <taxon>Bacteria</taxon>
        <taxon>Pseudomonadati</taxon>
        <taxon>Pseudomonadota</taxon>
        <taxon>Alphaproteobacteria</taxon>
        <taxon>Maricaulales</taxon>
        <taxon>Robiginitomaculaceae</taxon>
        <taxon>Hellea</taxon>
    </lineage>
</organism>
<feature type="transmembrane region" description="Helical" evidence="1">
    <location>
        <begin position="238"/>
        <end position="257"/>
    </location>
</feature>
<dbReference type="PANTHER" id="PTHR23028">
    <property type="entry name" value="ACETYLTRANSFERASE"/>
    <property type="match status" value="1"/>
</dbReference>
<dbReference type="PANTHER" id="PTHR23028:SF53">
    <property type="entry name" value="ACYL_TRANSF_3 DOMAIN-CONTAINING PROTEIN"/>
    <property type="match status" value="1"/>
</dbReference>
<gene>
    <name evidence="3" type="ORF">ENJ42_00070</name>
</gene>
<dbReference type="Pfam" id="PF01757">
    <property type="entry name" value="Acyl_transf_3"/>
    <property type="match status" value="1"/>
</dbReference>
<feature type="transmembrane region" description="Helical" evidence="1">
    <location>
        <begin position="157"/>
        <end position="178"/>
    </location>
</feature>
<keyword evidence="3" id="KW-0808">Transferase</keyword>
<comment type="caution">
    <text evidence="3">The sequence shown here is derived from an EMBL/GenBank/DDBJ whole genome shotgun (WGS) entry which is preliminary data.</text>
</comment>
<protein>
    <submittedName>
        <fullName evidence="3">Acyltransferase</fullName>
    </submittedName>
</protein>
<feature type="transmembrane region" description="Helical" evidence="1">
    <location>
        <begin position="313"/>
        <end position="334"/>
    </location>
</feature>
<accession>A0A7C5LYQ6</accession>
<reference evidence="3" key="1">
    <citation type="journal article" date="2020" name="mSystems">
        <title>Genome- and Community-Level Interaction Insights into Carbon Utilization and Element Cycling Functions of Hydrothermarchaeota in Hydrothermal Sediment.</title>
        <authorList>
            <person name="Zhou Z."/>
            <person name="Liu Y."/>
            <person name="Xu W."/>
            <person name="Pan J."/>
            <person name="Luo Z.H."/>
            <person name="Li M."/>
        </authorList>
    </citation>
    <scope>NUCLEOTIDE SEQUENCE [LARGE SCALE GENOMIC DNA]</scope>
    <source>
        <strain evidence="3">HyVt-485</strain>
    </source>
</reference>
<keyword evidence="1" id="KW-0472">Membrane</keyword>
<feature type="domain" description="Acyltransferase 3" evidence="2">
    <location>
        <begin position="21"/>
        <end position="326"/>
    </location>
</feature>
<dbReference type="InterPro" id="IPR050879">
    <property type="entry name" value="Acyltransferase_3"/>
</dbReference>
<keyword evidence="3" id="KW-0012">Acyltransferase</keyword>
<name>A0A7C5LYQ6_9PROT</name>
<evidence type="ECO:0000259" key="2">
    <source>
        <dbReference type="Pfam" id="PF01757"/>
    </source>
</evidence>
<dbReference type="GO" id="GO:0000271">
    <property type="term" value="P:polysaccharide biosynthetic process"/>
    <property type="evidence" value="ECO:0007669"/>
    <property type="project" value="TreeGrafter"/>
</dbReference>
<keyword evidence="1" id="KW-0812">Transmembrane</keyword>
<sequence>MTVNVSIINPSDPLMRSNHFTVLRWVLAGLVALGHMWILPTGYEPFRIHEWTGSYMAVNGFFILSGLLIAKSLHTRRNIKTYAISRVLRIYPALFVLLLAFAFIFATYFSKPGGVENIWSTETWKYIARVLALGDPQGAPGGIFAGNREADFNGPLWTIRFEIIAYVMAGIAFVIGAVTNLWRTLALFIFVQIMYLVLPFLIDENTLPASIFPLLRLSSAFLMGMVLWHAPQLRAPRWWWIAGLLVIFILLGSTVLGELSANIALAALLMKLGLPLKALPALVRIPDYSYGLYIWHYPVMQGVMYMRPDFGPFQLMAVSTPIFILLAGLSWHFIEKRSLRLKRRFVVAKAVS</sequence>
<dbReference type="InterPro" id="IPR002656">
    <property type="entry name" value="Acyl_transf_3_dom"/>
</dbReference>
<feature type="transmembrane region" description="Helical" evidence="1">
    <location>
        <begin position="21"/>
        <end position="39"/>
    </location>
</feature>
<keyword evidence="1" id="KW-1133">Transmembrane helix</keyword>
<dbReference type="GO" id="GO:0016020">
    <property type="term" value="C:membrane"/>
    <property type="evidence" value="ECO:0007669"/>
    <property type="project" value="TreeGrafter"/>
</dbReference>
<feature type="transmembrane region" description="Helical" evidence="1">
    <location>
        <begin position="214"/>
        <end position="231"/>
    </location>
</feature>
<dbReference type="Proteomes" id="UP000885830">
    <property type="component" value="Unassembled WGS sequence"/>
</dbReference>
<evidence type="ECO:0000256" key="1">
    <source>
        <dbReference type="SAM" id="Phobius"/>
    </source>
</evidence>
<dbReference type="GO" id="GO:0016747">
    <property type="term" value="F:acyltransferase activity, transferring groups other than amino-acyl groups"/>
    <property type="evidence" value="ECO:0007669"/>
    <property type="project" value="InterPro"/>
</dbReference>
<evidence type="ECO:0000313" key="3">
    <source>
        <dbReference type="EMBL" id="HHL41988.1"/>
    </source>
</evidence>
<feature type="transmembrane region" description="Helical" evidence="1">
    <location>
        <begin position="90"/>
        <end position="109"/>
    </location>
</feature>
<dbReference type="EMBL" id="DRMJ01000005">
    <property type="protein sequence ID" value="HHL41988.1"/>
    <property type="molecule type" value="Genomic_DNA"/>
</dbReference>
<dbReference type="AlphaFoldDB" id="A0A7C5LYQ6"/>
<feature type="transmembrane region" description="Helical" evidence="1">
    <location>
        <begin position="51"/>
        <end position="70"/>
    </location>
</feature>
<feature type="transmembrane region" description="Helical" evidence="1">
    <location>
        <begin position="185"/>
        <end position="202"/>
    </location>
</feature>